<dbReference type="Gene3D" id="2.120.10.80">
    <property type="entry name" value="Kelch-type beta propeller"/>
    <property type="match status" value="1"/>
</dbReference>
<comment type="caution">
    <text evidence="4">The sequence shown here is derived from an EMBL/GenBank/DDBJ whole genome shotgun (WGS) entry which is preliminary data.</text>
</comment>
<dbReference type="EMBL" id="JBHUOS010000008">
    <property type="protein sequence ID" value="MFD2915786.1"/>
    <property type="molecule type" value="Genomic_DNA"/>
</dbReference>
<dbReference type="Pfam" id="PF18962">
    <property type="entry name" value="Por_Secre_tail"/>
    <property type="match status" value="1"/>
</dbReference>
<gene>
    <name evidence="4" type="ORF">ACFS29_09060</name>
</gene>
<evidence type="ECO:0000256" key="2">
    <source>
        <dbReference type="SAM" id="SignalP"/>
    </source>
</evidence>
<keyword evidence="5" id="KW-1185">Reference proteome</keyword>
<feature type="signal peptide" evidence="2">
    <location>
        <begin position="1"/>
        <end position="21"/>
    </location>
</feature>
<dbReference type="NCBIfam" id="TIGR04183">
    <property type="entry name" value="Por_Secre_tail"/>
    <property type="match status" value="1"/>
</dbReference>
<dbReference type="RefSeq" id="WP_194509325.1">
    <property type="nucleotide sequence ID" value="NZ_JADILU010000007.1"/>
</dbReference>
<evidence type="ECO:0000313" key="4">
    <source>
        <dbReference type="EMBL" id="MFD2915786.1"/>
    </source>
</evidence>
<accession>A0ABW5ZV39</accession>
<reference evidence="5" key="1">
    <citation type="journal article" date="2019" name="Int. J. Syst. Evol. Microbiol.">
        <title>The Global Catalogue of Microorganisms (GCM) 10K type strain sequencing project: providing services to taxonomists for standard genome sequencing and annotation.</title>
        <authorList>
            <consortium name="The Broad Institute Genomics Platform"/>
            <consortium name="The Broad Institute Genome Sequencing Center for Infectious Disease"/>
            <person name="Wu L."/>
            <person name="Ma J."/>
        </authorList>
    </citation>
    <scope>NUCLEOTIDE SEQUENCE [LARGE SCALE GENOMIC DNA]</scope>
    <source>
        <strain evidence="5">KCTC 32514</strain>
    </source>
</reference>
<feature type="domain" description="Secretion system C-terminal sorting" evidence="3">
    <location>
        <begin position="460"/>
        <end position="535"/>
    </location>
</feature>
<sequence>MKIKLLFSIFLTLLISNRVLSQDQFTVQIEPLIITNAPNIHSFSWGKTTDGKWVVLGGRIDGLHQRQPFAAFQENDNNKSVYVIDPVANQTWSTSINVLQASLFEQLQSTNQEFYQRGNMLYIIGGYGFSTSENDHITYDKLTAVDIDGLANAVINNTSIISFFRQISSTNLAVTGGHLGFLNDVFYLCGGQYFEGRYNPMGPNNGPGFIQNYTDEIRTFEINDDGANLSIVNYSAQNDSNNLHRRDYNMAPQIFPDGTPGFTMFSGVFQHTANLPWLNTVDVTASGYAVNNTFNQYLSQYHSAKTPIYDTSNNVMHTIFFGGISQYKLDANDNLIQDDNIPFVKTISKVSRYSDGSMVESSLDIEMPTFLGSGAEFIPLNNNSNYLTNEIVDINNLQEGVTQVGYIFGGIESTQENIFFINNGTQSSASNLAFKVFINKSTLSVNEVELSPNNIYNLKVFPNPSQGVFLIEIFIPNTEKNSLEIFDLLGKKVKSVSIDKSIGLKTISLDLTKMASGEYMLVFKNNANLIERKIIKY</sequence>
<keyword evidence="1 2" id="KW-0732">Signal</keyword>
<organism evidence="4 5">
    <name type="scientific">Psychroserpens luteus</name>
    <dbReference type="NCBI Taxonomy" id="1434066"/>
    <lineage>
        <taxon>Bacteria</taxon>
        <taxon>Pseudomonadati</taxon>
        <taxon>Bacteroidota</taxon>
        <taxon>Flavobacteriia</taxon>
        <taxon>Flavobacteriales</taxon>
        <taxon>Flavobacteriaceae</taxon>
        <taxon>Psychroserpens</taxon>
    </lineage>
</organism>
<dbReference type="SUPFAM" id="SSF117281">
    <property type="entry name" value="Kelch motif"/>
    <property type="match status" value="1"/>
</dbReference>
<protein>
    <submittedName>
        <fullName evidence="4">T9SS type A sorting domain-containing protein</fullName>
    </submittedName>
</protein>
<dbReference type="Proteomes" id="UP001597548">
    <property type="component" value="Unassembled WGS sequence"/>
</dbReference>
<proteinExistence type="predicted"/>
<name>A0ABW5ZV39_9FLAO</name>
<evidence type="ECO:0000313" key="5">
    <source>
        <dbReference type="Proteomes" id="UP001597548"/>
    </source>
</evidence>
<dbReference type="InterPro" id="IPR026444">
    <property type="entry name" value="Secre_tail"/>
</dbReference>
<dbReference type="InterPro" id="IPR015915">
    <property type="entry name" value="Kelch-typ_b-propeller"/>
</dbReference>
<evidence type="ECO:0000259" key="3">
    <source>
        <dbReference type="Pfam" id="PF18962"/>
    </source>
</evidence>
<evidence type="ECO:0000256" key="1">
    <source>
        <dbReference type="ARBA" id="ARBA00022729"/>
    </source>
</evidence>
<feature type="chain" id="PRO_5047266843" evidence="2">
    <location>
        <begin position="22"/>
        <end position="537"/>
    </location>
</feature>